<keyword evidence="1" id="KW-0805">Transcription regulation</keyword>
<dbReference type="AlphaFoldDB" id="Q0FKP4"/>
<evidence type="ECO:0000256" key="1">
    <source>
        <dbReference type="ARBA" id="ARBA00023015"/>
    </source>
</evidence>
<evidence type="ECO:0000256" key="3">
    <source>
        <dbReference type="ARBA" id="ARBA00023163"/>
    </source>
</evidence>
<evidence type="ECO:0000313" key="5">
    <source>
        <dbReference type="EMBL" id="EAU44768.1"/>
    </source>
</evidence>
<feature type="domain" description="GntR C-terminal" evidence="4">
    <location>
        <begin position="3"/>
        <end position="113"/>
    </location>
</feature>
<evidence type="ECO:0000313" key="6">
    <source>
        <dbReference type="Proteomes" id="UP000006230"/>
    </source>
</evidence>
<dbReference type="SUPFAM" id="SSF48008">
    <property type="entry name" value="GntR ligand-binding domain-like"/>
    <property type="match status" value="1"/>
</dbReference>
<dbReference type="HOGENOM" id="CLU_1968457_0_0_5"/>
<organism evidence="5 6">
    <name type="scientific">Salipiger bermudensis (strain DSM 26914 / JCM 13377 / KCTC 12554 / HTCC2601)</name>
    <name type="common">Pelagibaca bermudensis</name>
    <dbReference type="NCBI Taxonomy" id="314265"/>
    <lineage>
        <taxon>Bacteria</taxon>
        <taxon>Pseudomonadati</taxon>
        <taxon>Pseudomonadota</taxon>
        <taxon>Alphaproteobacteria</taxon>
        <taxon>Rhodobacterales</taxon>
        <taxon>Roseobacteraceae</taxon>
        <taxon>Salipiger</taxon>
    </lineage>
</organism>
<dbReference type="PANTHER" id="PTHR43537:SF24">
    <property type="entry name" value="GLUCONATE OPERON TRANSCRIPTIONAL REPRESSOR"/>
    <property type="match status" value="1"/>
</dbReference>
<evidence type="ECO:0000256" key="2">
    <source>
        <dbReference type="ARBA" id="ARBA00023125"/>
    </source>
</evidence>
<keyword evidence="3" id="KW-0804">Transcription</keyword>
<evidence type="ECO:0000259" key="4">
    <source>
        <dbReference type="SMART" id="SM00895"/>
    </source>
</evidence>
<dbReference type="EMBL" id="AATQ01000038">
    <property type="protein sequence ID" value="EAU44768.1"/>
    <property type="molecule type" value="Genomic_DNA"/>
</dbReference>
<comment type="caution">
    <text evidence="5">The sequence shown here is derived from an EMBL/GenBank/DDBJ whole genome shotgun (WGS) entry which is preliminary data.</text>
</comment>
<dbReference type="RefSeq" id="WP_007804077.1">
    <property type="nucleotide sequence ID" value="NZ_DS022280.1"/>
</dbReference>
<dbReference type="SMART" id="SM00895">
    <property type="entry name" value="FCD"/>
    <property type="match status" value="1"/>
</dbReference>
<protein>
    <submittedName>
        <fullName evidence="5">Putative GntR-family transcriptional regulator</fullName>
    </submittedName>
</protein>
<keyword evidence="2" id="KW-0238">DNA-binding</keyword>
<sequence>MREARPASENANADDIAALEEIIDRNEAAFREEDWDAASGCNQEFHFKIVNIARMEILGGMLSALWLQTGPVVSSFYQRGGRSMVDEQYAIVAAIKAGDADAAARVMKRDVAGSVEGIVAYLRELAQ</sequence>
<keyword evidence="6" id="KW-1185">Reference proteome</keyword>
<dbReference type="Pfam" id="PF07729">
    <property type="entry name" value="FCD"/>
    <property type="match status" value="1"/>
</dbReference>
<reference evidence="5 6" key="1">
    <citation type="journal article" date="2010" name="J. Bacteriol.">
        <title>Genome sequences of Pelagibaca bermudensis HTCC2601T and Maritimibacter alkaliphilus HTCC2654T, the type strains of two marine Roseobacter genera.</title>
        <authorList>
            <person name="Thrash J.C."/>
            <person name="Cho J.C."/>
            <person name="Ferriera S."/>
            <person name="Johnson J."/>
            <person name="Vergin K.L."/>
            <person name="Giovannoni S.J."/>
        </authorList>
    </citation>
    <scope>NUCLEOTIDE SEQUENCE [LARGE SCALE GENOMIC DNA]</scope>
    <source>
        <strain evidence="6">DSM 26914 / JCM 13377 / KCTC 12554 / HTCC2601</strain>
    </source>
</reference>
<name>Q0FKP4_SALBH</name>
<gene>
    <name evidence="5" type="ORF">R2601_00125</name>
</gene>
<dbReference type="GO" id="GO:0003677">
    <property type="term" value="F:DNA binding"/>
    <property type="evidence" value="ECO:0007669"/>
    <property type="project" value="UniProtKB-KW"/>
</dbReference>
<dbReference type="eggNOG" id="COG1802">
    <property type="taxonomic scope" value="Bacteria"/>
</dbReference>
<dbReference type="PANTHER" id="PTHR43537">
    <property type="entry name" value="TRANSCRIPTIONAL REGULATOR, GNTR FAMILY"/>
    <property type="match status" value="1"/>
</dbReference>
<proteinExistence type="predicted"/>
<dbReference type="InterPro" id="IPR011711">
    <property type="entry name" value="GntR_C"/>
</dbReference>
<accession>Q0FKP4</accession>
<dbReference type="Proteomes" id="UP000006230">
    <property type="component" value="Unassembled WGS sequence"/>
</dbReference>
<dbReference type="InterPro" id="IPR008920">
    <property type="entry name" value="TF_FadR/GntR_C"/>
</dbReference>
<dbReference type="Gene3D" id="1.20.120.530">
    <property type="entry name" value="GntR ligand-binding domain-like"/>
    <property type="match status" value="1"/>
</dbReference>